<dbReference type="AlphaFoldDB" id="A0A9P5C1P9"/>
<evidence type="ECO:0000313" key="3">
    <source>
        <dbReference type="EMBL" id="KAF3040539.1"/>
    </source>
</evidence>
<protein>
    <recommendedName>
        <fullName evidence="2">HTH APSES-type domain-containing protein</fullName>
    </recommendedName>
</protein>
<organism evidence="3 4">
    <name type="scientific">Didymella heteroderae</name>
    <dbReference type="NCBI Taxonomy" id="1769908"/>
    <lineage>
        <taxon>Eukaryota</taxon>
        <taxon>Fungi</taxon>
        <taxon>Dikarya</taxon>
        <taxon>Ascomycota</taxon>
        <taxon>Pezizomycotina</taxon>
        <taxon>Dothideomycetes</taxon>
        <taxon>Pleosporomycetidae</taxon>
        <taxon>Pleosporales</taxon>
        <taxon>Pleosporineae</taxon>
        <taxon>Didymellaceae</taxon>
        <taxon>Didymella</taxon>
    </lineage>
</organism>
<feature type="region of interest" description="Disordered" evidence="1">
    <location>
        <begin position="330"/>
        <end position="363"/>
    </location>
</feature>
<proteinExistence type="predicted"/>
<dbReference type="GO" id="GO:0030907">
    <property type="term" value="C:MBF transcription complex"/>
    <property type="evidence" value="ECO:0007669"/>
    <property type="project" value="TreeGrafter"/>
</dbReference>
<name>A0A9P5C1P9_9PLEO</name>
<dbReference type="Proteomes" id="UP000758155">
    <property type="component" value="Unassembled WGS sequence"/>
</dbReference>
<evidence type="ECO:0000313" key="4">
    <source>
        <dbReference type="Proteomes" id="UP000758155"/>
    </source>
</evidence>
<dbReference type="GO" id="GO:0000981">
    <property type="term" value="F:DNA-binding transcription factor activity, RNA polymerase II-specific"/>
    <property type="evidence" value="ECO:0007669"/>
    <property type="project" value="UniProtKB-ARBA"/>
</dbReference>
<reference evidence="3" key="1">
    <citation type="submission" date="2019-04" db="EMBL/GenBank/DDBJ databases">
        <title>Sequencing of skin fungus with MAO and IRED activity.</title>
        <authorList>
            <person name="Marsaioli A.J."/>
            <person name="Bonatto J.M.C."/>
            <person name="Reis Junior O."/>
        </authorList>
    </citation>
    <scope>NUCLEOTIDE SEQUENCE</scope>
    <source>
        <strain evidence="3">28M1</strain>
    </source>
</reference>
<dbReference type="GO" id="GO:0033309">
    <property type="term" value="C:SBF transcription complex"/>
    <property type="evidence" value="ECO:0007669"/>
    <property type="project" value="TreeGrafter"/>
</dbReference>
<comment type="caution">
    <text evidence="3">The sequence shown here is derived from an EMBL/GenBank/DDBJ whole genome shotgun (WGS) entry which is preliminary data.</text>
</comment>
<evidence type="ECO:0000256" key="1">
    <source>
        <dbReference type="SAM" id="MobiDB-lite"/>
    </source>
</evidence>
<dbReference type="InterPro" id="IPR051642">
    <property type="entry name" value="SWI6-like"/>
</dbReference>
<feature type="region of interest" description="Disordered" evidence="1">
    <location>
        <begin position="289"/>
        <end position="309"/>
    </location>
</feature>
<evidence type="ECO:0000259" key="2">
    <source>
        <dbReference type="PROSITE" id="PS51299"/>
    </source>
</evidence>
<dbReference type="EMBL" id="SWKV01000025">
    <property type="protein sequence ID" value="KAF3040539.1"/>
    <property type="molecule type" value="Genomic_DNA"/>
</dbReference>
<dbReference type="PROSITE" id="PS51299">
    <property type="entry name" value="HTH_APSES"/>
    <property type="match status" value="1"/>
</dbReference>
<dbReference type="InterPro" id="IPR036887">
    <property type="entry name" value="HTH_APSES_sf"/>
</dbReference>
<dbReference type="SUPFAM" id="SSF54616">
    <property type="entry name" value="DNA-binding domain of Mlu1-box binding protein MBP1"/>
    <property type="match status" value="1"/>
</dbReference>
<feature type="domain" description="HTH APSES-type" evidence="2">
    <location>
        <begin position="103"/>
        <end position="221"/>
    </location>
</feature>
<dbReference type="GO" id="GO:0003677">
    <property type="term" value="F:DNA binding"/>
    <property type="evidence" value="ECO:0007669"/>
    <property type="project" value="InterPro"/>
</dbReference>
<feature type="compositionally biased region" description="Pro residues" evidence="1">
    <location>
        <begin position="341"/>
        <end position="354"/>
    </location>
</feature>
<dbReference type="Gene3D" id="3.10.260.10">
    <property type="entry name" value="Transcription regulator HTH, APSES-type DNA-binding domain"/>
    <property type="match status" value="1"/>
</dbReference>
<keyword evidence="4" id="KW-1185">Reference proteome</keyword>
<gene>
    <name evidence="3" type="ORF">E8E12_008780</name>
</gene>
<accession>A0A9P5C1P9</accession>
<dbReference type="PANTHER" id="PTHR43828:SF5">
    <property type="entry name" value="TRANSCRIPTIONAL REPRESSOR XBP1"/>
    <property type="match status" value="1"/>
</dbReference>
<dbReference type="OrthoDB" id="5562739at2759"/>
<feature type="region of interest" description="Disordered" evidence="1">
    <location>
        <begin position="1"/>
        <end position="20"/>
    </location>
</feature>
<sequence length="439" mass="48581">MNIQSLLHSPSGSSCQNSNANSLYATPAQQYPTHGSGARKQKLAKDAPIFSEGTKIVGHVNYPPHEAGNDRDLHAHHREFRVFPLGEILNKGVRHIPYASDKKDFLNKTGRDAFEVFQYTYKRPGEEKEYVVVWDYNVGLVRMTPFFKSCKYSKTVPAKALNQNPGMKDISYSITGGALVCQGYWVPWQAAREIAATFCWDIRWALTPVFGNDFPQMCRPPHDRSYAKFAINPDTVRFCASETARFREEGTSYQLLPSPKAPSPVAKPVRPAFFSPVWKLGAYSPGQESGYGTDLEHNHRAGVSSHLSPRSQYSPSGFISVNGAGSPVFSSTLSSPVIQRPSPPLSLPTPSPEEPYPESLRTKRTHSKVAYGESDEHVVRVDSPQEELQDSMAKANKAATPTHSAPILEVAEILVSMGAVARNTAAMPEAKRTRHGFRY</sequence>
<dbReference type="InterPro" id="IPR003163">
    <property type="entry name" value="Tscrpt_reg_HTH_APSES-type"/>
</dbReference>
<dbReference type="PANTHER" id="PTHR43828">
    <property type="entry name" value="ASPARAGINASE"/>
    <property type="match status" value="1"/>
</dbReference>